<evidence type="ECO:0000256" key="1">
    <source>
        <dbReference type="ARBA" id="ARBA00010975"/>
    </source>
</evidence>
<gene>
    <name evidence="3" type="ORF">M569_09182</name>
</gene>
<comment type="similarity">
    <text evidence="1">Belongs to the LEA type 1 family.</text>
</comment>
<dbReference type="AlphaFoldDB" id="S8DR70"/>
<comment type="caution">
    <text evidence="3">The sequence shown here is derived from an EMBL/GenBank/DDBJ whole genome shotgun (WGS) entry which is preliminary data.</text>
</comment>
<dbReference type="PANTHER" id="PTHR33493">
    <property type="entry name" value="LATE EMBRYOGENESIS ABUNDANT PROTEIN 6-RELATED"/>
    <property type="match status" value="1"/>
</dbReference>
<dbReference type="PANTHER" id="PTHR33493:SF3">
    <property type="entry name" value="LATE EMBRYOGENESIS ABUNDANT PROTEIN, LEA_1 SUBGROUP"/>
    <property type="match status" value="1"/>
</dbReference>
<evidence type="ECO:0000313" key="4">
    <source>
        <dbReference type="Proteomes" id="UP000015453"/>
    </source>
</evidence>
<dbReference type="Proteomes" id="UP000015453">
    <property type="component" value="Unassembled WGS sequence"/>
</dbReference>
<feature type="region of interest" description="Disordered" evidence="2">
    <location>
        <begin position="56"/>
        <end position="90"/>
    </location>
</feature>
<reference evidence="3 4" key="1">
    <citation type="journal article" date="2013" name="BMC Genomics">
        <title>The miniature genome of a carnivorous plant Genlisea aurea contains a low number of genes and short non-coding sequences.</title>
        <authorList>
            <person name="Leushkin E.V."/>
            <person name="Sutormin R.A."/>
            <person name="Nabieva E.R."/>
            <person name="Penin A.A."/>
            <person name="Kondrashov A.S."/>
            <person name="Logacheva M.D."/>
        </authorList>
    </citation>
    <scope>NUCLEOTIDE SEQUENCE [LARGE SCALE GENOMIC DNA]</scope>
</reference>
<keyword evidence="4" id="KW-1185">Reference proteome</keyword>
<evidence type="ECO:0000313" key="3">
    <source>
        <dbReference type="EMBL" id="EPS65603.1"/>
    </source>
</evidence>
<evidence type="ECO:0000256" key="2">
    <source>
        <dbReference type="SAM" id="MobiDB-lite"/>
    </source>
</evidence>
<protein>
    <submittedName>
        <fullName evidence="3">Uncharacterized protein</fullName>
    </submittedName>
</protein>
<proteinExistence type="inferred from homology"/>
<organism evidence="3 4">
    <name type="scientific">Genlisea aurea</name>
    <dbReference type="NCBI Taxonomy" id="192259"/>
    <lineage>
        <taxon>Eukaryota</taxon>
        <taxon>Viridiplantae</taxon>
        <taxon>Streptophyta</taxon>
        <taxon>Embryophyta</taxon>
        <taxon>Tracheophyta</taxon>
        <taxon>Spermatophyta</taxon>
        <taxon>Magnoliopsida</taxon>
        <taxon>eudicotyledons</taxon>
        <taxon>Gunneridae</taxon>
        <taxon>Pentapetalae</taxon>
        <taxon>asterids</taxon>
        <taxon>lamiids</taxon>
        <taxon>Lamiales</taxon>
        <taxon>Lentibulariaceae</taxon>
        <taxon>Genlisea</taxon>
    </lineage>
</organism>
<dbReference type="InterPro" id="IPR005513">
    <property type="entry name" value="LEA_1"/>
</dbReference>
<sequence>MQAIKEKLHDMSEVRQAKAEAKEEEKVEKRVAHEMRMAKEAQATVKLHVNKASEMAAEYDRKQHLPEHEQSDPIETGRITGGPPAHTHLL</sequence>
<feature type="compositionally biased region" description="Basic and acidic residues" evidence="2">
    <location>
        <begin position="58"/>
        <end position="71"/>
    </location>
</feature>
<dbReference type="Pfam" id="PF03760">
    <property type="entry name" value="LEA_1"/>
    <property type="match status" value="1"/>
</dbReference>
<dbReference type="OrthoDB" id="1935860at2759"/>
<name>S8DR70_9LAMI</name>
<feature type="region of interest" description="Disordered" evidence="2">
    <location>
        <begin position="1"/>
        <end position="26"/>
    </location>
</feature>
<accession>S8DR70</accession>
<dbReference type="GO" id="GO:0009793">
    <property type="term" value="P:embryo development ending in seed dormancy"/>
    <property type="evidence" value="ECO:0007669"/>
    <property type="project" value="InterPro"/>
</dbReference>
<dbReference type="EMBL" id="AUSU01004135">
    <property type="protein sequence ID" value="EPS65603.1"/>
    <property type="molecule type" value="Genomic_DNA"/>
</dbReference>